<dbReference type="Gene3D" id="3.20.20.70">
    <property type="entry name" value="Aldolase class I"/>
    <property type="match status" value="1"/>
</dbReference>
<dbReference type="AlphaFoldDB" id="A0A0E9M0E1"/>
<dbReference type="EMBL" id="BAZW01000034">
    <property type="protein sequence ID" value="GAO30954.1"/>
    <property type="molecule type" value="Genomic_DNA"/>
</dbReference>
<dbReference type="EC" id="4.2.1.20" evidence="8"/>
<evidence type="ECO:0000256" key="9">
    <source>
        <dbReference type="RuleBase" id="RU003662"/>
    </source>
</evidence>
<dbReference type="Pfam" id="PF00290">
    <property type="entry name" value="Trp_syntA"/>
    <property type="match status" value="1"/>
</dbReference>
<keyword evidence="3 8" id="KW-0028">Amino-acid biosynthesis</keyword>
<feature type="active site" description="Proton acceptor" evidence="8">
    <location>
        <position position="56"/>
    </location>
</feature>
<dbReference type="PANTHER" id="PTHR43406">
    <property type="entry name" value="TRYPTOPHAN SYNTHASE, ALPHA CHAIN"/>
    <property type="match status" value="1"/>
</dbReference>
<evidence type="ECO:0000313" key="11">
    <source>
        <dbReference type="Proteomes" id="UP000032900"/>
    </source>
</evidence>
<sequence length="256" mass="28497">MNRLKTLLDTKKDLLSIYFTAGFPQLNDTNTILQALQKAGVDFVEIGMPFSDPLADGPVIQKSSTQALANGMSLQVLFQQLADMRQSITMPVILMGYLNPVLKFGMERFIDQCAEVGVDGLILPDLPYELYHEKYRDLFEARNISNTFLITPQTPSERVQMLDQNAKGFLYMVSSAAVTGATTGLNQFQLDYFNRINAMKLNSPKMVGFGISDRSSYRQVCQYANGAIIGSAFIKMLEESKDLTVDIKNFVASIKG</sequence>
<dbReference type="Proteomes" id="UP000032900">
    <property type="component" value="Unassembled WGS sequence"/>
</dbReference>
<dbReference type="InterPro" id="IPR011060">
    <property type="entry name" value="RibuloseP-bd_barrel"/>
</dbReference>
<evidence type="ECO:0000256" key="6">
    <source>
        <dbReference type="ARBA" id="ARBA00023239"/>
    </source>
</evidence>
<dbReference type="InterPro" id="IPR002028">
    <property type="entry name" value="Trp_synthase_suA"/>
</dbReference>
<evidence type="ECO:0000256" key="7">
    <source>
        <dbReference type="ARBA" id="ARBA00049047"/>
    </source>
</evidence>
<dbReference type="UniPathway" id="UPA00035">
    <property type="reaction ID" value="UER00044"/>
</dbReference>
<dbReference type="PROSITE" id="PS00167">
    <property type="entry name" value="TRP_SYNTHASE_ALPHA"/>
    <property type="match status" value="1"/>
</dbReference>
<dbReference type="InterPro" id="IPR013785">
    <property type="entry name" value="Aldolase_TIM"/>
</dbReference>
<keyword evidence="6 8" id="KW-0456">Lyase</keyword>
<protein>
    <recommendedName>
        <fullName evidence="8">Tryptophan synthase alpha chain</fullName>
        <ecNumber evidence="8">4.2.1.20</ecNumber>
    </recommendedName>
</protein>
<dbReference type="RefSeq" id="WP_062126524.1">
    <property type="nucleotide sequence ID" value="NZ_BAZW01000034.1"/>
</dbReference>
<name>A0A0E9M0E1_9BACT</name>
<evidence type="ECO:0000313" key="10">
    <source>
        <dbReference type="EMBL" id="GAO30954.1"/>
    </source>
</evidence>
<comment type="subunit">
    <text evidence="2 8">Tetramer of two alpha and two beta chains.</text>
</comment>
<reference evidence="10 11" key="1">
    <citation type="journal article" date="2015" name="Microbes Environ.">
        <title>Distribution and evolution of nitrogen fixation genes in the phylum bacteroidetes.</title>
        <authorList>
            <person name="Inoue J."/>
            <person name="Oshima K."/>
            <person name="Suda W."/>
            <person name="Sakamoto M."/>
            <person name="Iino T."/>
            <person name="Noda S."/>
            <person name="Hongoh Y."/>
            <person name="Hattori M."/>
            <person name="Ohkuma M."/>
        </authorList>
    </citation>
    <scope>NUCLEOTIDE SEQUENCE [LARGE SCALE GENOMIC DNA]</scope>
    <source>
        <strain evidence="10">JCM 15548</strain>
    </source>
</reference>
<proteinExistence type="inferred from homology"/>
<dbReference type="OrthoDB" id="9804578at2"/>
<dbReference type="InterPro" id="IPR018204">
    <property type="entry name" value="Trp_synthase_alpha_AS"/>
</dbReference>
<comment type="function">
    <text evidence="8">The alpha subunit is responsible for the aldol cleavage of indoleglycerol phosphate to indole and glyceraldehyde 3-phosphate.</text>
</comment>
<evidence type="ECO:0000256" key="2">
    <source>
        <dbReference type="ARBA" id="ARBA00011270"/>
    </source>
</evidence>
<dbReference type="GO" id="GO:0005829">
    <property type="term" value="C:cytosol"/>
    <property type="evidence" value="ECO:0007669"/>
    <property type="project" value="TreeGrafter"/>
</dbReference>
<evidence type="ECO:0000256" key="1">
    <source>
        <dbReference type="ARBA" id="ARBA00004733"/>
    </source>
</evidence>
<evidence type="ECO:0000256" key="4">
    <source>
        <dbReference type="ARBA" id="ARBA00022822"/>
    </source>
</evidence>
<dbReference type="HAMAP" id="MF_00131">
    <property type="entry name" value="Trp_synth_alpha"/>
    <property type="match status" value="1"/>
</dbReference>
<comment type="catalytic activity">
    <reaction evidence="7 8">
        <text>(1S,2R)-1-C-(indol-3-yl)glycerol 3-phosphate + L-serine = D-glyceraldehyde 3-phosphate + L-tryptophan + H2O</text>
        <dbReference type="Rhea" id="RHEA:10532"/>
        <dbReference type="ChEBI" id="CHEBI:15377"/>
        <dbReference type="ChEBI" id="CHEBI:33384"/>
        <dbReference type="ChEBI" id="CHEBI:57912"/>
        <dbReference type="ChEBI" id="CHEBI:58866"/>
        <dbReference type="ChEBI" id="CHEBI:59776"/>
        <dbReference type="EC" id="4.2.1.20"/>
    </reaction>
</comment>
<gene>
    <name evidence="8" type="primary">trpA</name>
    <name evidence="10" type="ORF">JCM15548_13277</name>
</gene>
<comment type="similarity">
    <text evidence="8 9">Belongs to the TrpA family.</text>
</comment>
<comment type="caution">
    <text evidence="10">The sequence shown here is derived from an EMBL/GenBank/DDBJ whole genome shotgun (WGS) entry which is preliminary data.</text>
</comment>
<evidence type="ECO:0000256" key="3">
    <source>
        <dbReference type="ARBA" id="ARBA00022605"/>
    </source>
</evidence>
<keyword evidence="11" id="KW-1185">Reference proteome</keyword>
<accession>A0A0E9M0E1</accession>
<dbReference type="SUPFAM" id="SSF51366">
    <property type="entry name" value="Ribulose-phoshate binding barrel"/>
    <property type="match status" value="1"/>
</dbReference>
<evidence type="ECO:0000256" key="5">
    <source>
        <dbReference type="ARBA" id="ARBA00023141"/>
    </source>
</evidence>
<keyword evidence="5 8" id="KW-0057">Aromatic amino acid biosynthesis</keyword>
<comment type="pathway">
    <text evidence="1 8">Amino-acid biosynthesis; L-tryptophan biosynthesis; L-tryptophan from chorismate: step 5/5.</text>
</comment>
<feature type="active site" description="Proton acceptor" evidence="8">
    <location>
        <position position="45"/>
    </location>
</feature>
<dbReference type="STRING" id="1236989.JCM15548_13277"/>
<evidence type="ECO:0000256" key="8">
    <source>
        <dbReference type="HAMAP-Rule" id="MF_00131"/>
    </source>
</evidence>
<dbReference type="NCBIfam" id="TIGR00262">
    <property type="entry name" value="trpA"/>
    <property type="match status" value="1"/>
</dbReference>
<dbReference type="GO" id="GO:0004834">
    <property type="term" value="F:tryptophan synthase activity"/>
    <property type="evidence" value="ECO:0007669"/>
    <property type="project" value="UniProtKB-UniRule"/>
</dbReference>
<dbReference type="CDD" id="cd04724">
    <property type="entry name" value="Tryptophan_synthase_alpha"/>
    <property type="match status" value="1"/>
</dbReference>
<organism evidence="10 11">
    <name type="scientific">Geofilum rubicundum JCM 15548</name>
    <dbReference type="NCBI Taxonomy" id="1236989"/>
    <lineage>
        <taxon>Bacteria</taxon>
        <taxon>Pseudomonadati</taxon>
        <taxon>Bacteroidota</taxon>
        <taxon>Bacteroidia</taxon>
        <taxon>Marinilabiliales</taxon>
        <taxon>Marinilabiliaceae</taxon>
        <taxon>Geofilum</taxon>
    </lineage>
</organism>
<keyword evidence="4 8" id="KW-0822">Tryptophan biosynthesis</keyword>
<dbReference type="PANTHER" id="PTHR43406:SF1">
    <property type="entry name" value="TRYPTOPHAN SYNTHASE ALPHA CHAIN, CHLOROPLASTIC"/>
    <property type="match status" value="1"/>
</dbReference>